<gene>
    <name evidence="1" type="ORF">DSOL_2782</name>
</gene>
<evidence type="ECO:0000313" key="1">
    <source>
        <dbReference type="EMBL" id="OLN31172.1"/>
    </source>
</evidence>
<dbReference type="STRING" id="1888891.DSOL_2782"/>
<dbReference type="AlphaFoldDB" id="A0A1Q8QV47"/>
<keyword evidence="2" id="KW-1185">Reference proteome</keyword>
<sequence length="41" mass="4564">MPIIMLVNIFRGTGVVNEPLTDISQGAYYLAIYISVFMLSL</sequence>
<name>A0A1Q8QV47_9FIRM</name>
<dbReference type="EMBL" id="MLBF01000020">
    <property type="protein sequence ID" value="OLN31172.1"/>
    <property type="molecule type" value="Genomic_DNA"/>
</dbReference>
<protein>
    <submittedName>
        <fullName evidence="1">Uncharacterized protein</fullName>
    </submittedName>
</protein>
<evidence type="ECO:0000313" key="2">
    <source>
        <dbReference type="Proteomes" id="UP000186102"/>
    </source>
</evidence>
<reference evidence="1 2" key="1">
    <citation type="submission" date="2016-09" db="EMBL/GenBank/DDBJ databases">
        <title>Complete genome of Desulfosporosinus sp. OL.</title>
        <authorList>
            <person name="Mardanov A."/>
            <person name="Beletsky A."/>
            <person name="Panova A."/>
            <person name="Karnachuk O."/>
            <person name="Ravin N."/>
        </authorList>
    </citation>
    <scope>NUCLEOTIDE SEQUENCE [LARGE SCALE GENOMIC DNA]</scope>
    <source>
        <strain evidence="1 2">OL</strain>
    </source>
</reference>
<organism evidence="1 2">
    <name type="scientific">Desulfosporosinus metallidurans</name>
    <dbReference type="NCBI Taxonomy" id="1888891"/>
    <lineage>
        <taxon>Bacteria</taxon>
        <taxon>Bacillati</taxon>
        <taxon>Bacillota</taxon>
        <taxon>Clostridia</taxon>
        <taxon>Eubacteriales</taxon>
        <taxon>Desulfitobacteriaceae</taxon>
        <taxon>Desulfosporosinus</taxon>
    </lineage>
</organism>
<comment type="caution">
    <text evidence="1">The sequence shown here is derived from an EMBL/GenBank/DDBJ whole genome shotgun (WGS) entry which is preliminary data.</text>
</comment>
<accession>A0A1Q8QV47</accession>
<dbReference type="Proteomes" id="UP000186102">
    <property type="component" value="Unassembled WGS sequence"/>
</dbReference>
<proteinExistence type="predicted"/>